<proteinExistence type="predicted"/>
<gene>
    <name evidence="1" type="ORF">ES288_A05G062300v1</name>
</gene>
<sequence>MYCGTVCFFVLSVPRNRPAWSLLSPESSRIWLLSLISVANGGFYSNLILFWPGWYAGIIFHWQSLAPSDDCEWMEFSHLVLWGYHHHTPNTEMLKSDFKASKQYCSRSVQECY</sequence>
<evidence type="ECO:0000313" key="2">
    <source>
        <dbReference type="Proteomes" id="UP000323506"/>
    </source>
</evidence>
<protein>
    <submittedName>
        <fullName evidence="1">Uncharacterized protein</fullName>
    </submittedName>
</protein>
<reference evidence="1 2" key="1">
    <citation type="submission" date="2019-06" db="EMBL/GenBank/DDBJ databases">
        <title>WGS assembly of Gossypium darwinii.</title>
        <authorList>
            <person name="Chen Z.J."/>
            <person name="Sreedasyam A."/>
            <person name="Ando A."/>
            <person name="Song Q."/>
            <person name="De L."/>
            <person name="Hulse-Kemp A."/>
            <person name="Ding M."/>
            <person name="Ye W."/>
            <person name="Kirkbride R."/>
            <person name="Jenkins J."/>
            <person name="Plott C."/>
            <person name="Lovell J."/>
            <person name="Lin Y.-M."/>
            <person name="Vaughn R."/>
            <person name="Liu B."/>
            <person name="Li W."/>
            <person name="Simpson S."/>
            <person name="Scheffler B."/>
            <person name="Saski C."/>
            <person name="Grover C."/>
            <person name="Hu G."/>
            <person name="Conover J."/>
            <person name="Carlson J."/>
            <person name="Shu S."/>
            <person name="Boston L."/>
            <person name="Williams M."/>
            <person name="Peterson D."/>
            <person name="Mcgee K."/>
            <person name="Jones D."/>
            <person name="Wendel J."/>
            <person name="Stelly D."/>
            <person name="Grimwood J."/>
            <person name="Schmutz J."/>
        </authorList>
    </citation>
    <scope>NUCLEOTIDE SEQUENCE [LARGE SCALE GENOMIC DNA]</scope>
    <source>
        <strain evidence="1">1808015.09</strain>
    </source>
</reference>
<organism evidence="1 2">
    <name type="scientific">Gossypium darwinii</name>
    <name type="common">Darwin's cotton</name>
    <name type="synonym">Gossypium barbadense var. darwinii</name>
    <dbReference type="NCBI Taxonomy" id="34276"/>
    <lineage>
        <taxon>Eukaryota</taxon>
        <taxon>Viridiplantae</taxon>
        <taxon>Streptophyta</taxon>
        <taxon>Embryophyta</taxon>
        <taxon>Tracheophyta</taxon>
        <taxon>Spermatophyta</taxon>
        <taxon>Magnoliopsida</taxon>
        <taxon>eudicotyledons</taxon>
        <taxon>Gunneridae</taxon>
        <taxon>Pentapetalae</taxon>
        <taxon>rosids</taxon>
        <taxon>malvids</taxon>
        <taxon>Malvales</taxon>
        <taxon>Malvaceae</taxon>
        <taxon>Malvoideae</taxon>
        <taxon>Gossypium</taxon>
    </lineage>
</organism>
<dbReference type="EMBL" id="CM017692">
    <property type="protein sequence ID" value="TYH15694.1"/>
    <property type="molecule type" value="Genomic_DNA"/>
</dbReference>
<dbReference type="Proteomes" id="UP000323506">
    <property type="component" value="Chromosome A05"/>
</dbReference>
<name>A0A5D2GC37_GOSDA</name>
<keyword evidence="2" id="KW-1185">Reference proteome</keyword>
<dbReference type="AlphaFoldDB" id="A0A5D2GC37"/>
<evidence type="ECO:0000313" key="1">
    <source>
        <dbReference type="EMBL" id="TYH15694.1"/>
    </source>
</evidence>
<accession>A0A5D2GC37</accession>